<sequence length="41" mass="4859">MLKCVKPRALPHQRFCVARHNLDVLMNHFGEFLRLSEPKPE</sequence>
<organism evidence="1 2">
    <name type="scientific">Caballeronia sordidicola</name>
    <name type="common">Burkholderia sordidicola</name>
    <dbReference type="NCBI Taxonomy" id="196367"/>
    <lineage>
        <taxon>Bacteria</taxon>
        <taxon>Pseudomonadati</taxon>
        <taxon>Pseudomonadota</taxon>
        <taxon>Betaproteobacteria</taxon>
        <taxon>Burkholderiales</taxon>
        <taxon>Burkholderiaceae</taxon>
        <taxon>Caballeronia</taxon>
    </lineage>
</organism>
<protein>
    <submittedName>
        <fullName evidence="1">Uncharacterized protein</fullName>
    </submittedName>
</protein>
<reference evidence="1 2" key="1">
    <citation type="submission" date="2017-03" db="EMBL/GenBank/DDBJ databases">
        <title>Genome analysis of strain PAMC 26577.</title>
        <authorList>
            <person name="Oh H.-M."/>
            <person name="Yang J.-A."/>
        </authorList>
    </citation>
    <scope>NUCLEOTIDE SEQUENCE [LARGE SCALE GENOMIC DNA]</scope>
    <source>
        <strain evidence="1 2">PAMC 26577</strain>
    </source>
</reference>
<proteinExistence type="predicted"/>
<comment type="caution">
    <text evidence="1">The sequence shown here is derived from an EMBL/GenBank/DDBJ whole genome shotgun (WGS) entry which is preliminary data.</text>
</comment>
<dbReference type="AlphaFoldDB" id="A0A242MAP4"/>
<dbReference type="Proteomes" id="UP000195221">
    <property type="component" value="Unassembled WGS sequence"/>
</dbReference>
<name>A0A242MAP4_CABSO</name>
<evidence type="ECO:0000313" key="2">
    <source>
        <dbReference type="Proteomes" id="UP000195221"/>
    </source>
</evidence>
<evidence type="ECO:0000313" key="1">
    <source>
        <dbReference type="EMBL" id="OTP68209.1"/>
    </source>
</evidence>
<dbReference type="EMBL" id="NBTZ01000134">
    <property type="protein sequence ID" value="OTP68209.1"/>
    <property type="molecule type" value="Genomic_DNA"/>
</dbReference>
<accession>A0A242MAP4</accession>
<gene>
    <name evidence="1" type="ORF">PAMC26577_34395</name>
</gene>